<accession>F4PMQ1</accession>
<organism evidence="1 2">
    <name type="scientific">Cavenderia fasciculata</name>
    <name type="common">Slime mold</name>
    <name type="synonym">Dictyostelium fasciculatum</name>
    <dbReference type="NCBI Taxonomy" id="261658"/>
    <lineage>
        <taxon>Eukaryota</taxon>
        <taxon>Amoebozoa</taxon>
        <taxon>Evosea</taxon>
        <taxon>Eumycetozoa</taxon>
        <taxon>Dictyostelia</taxon>
        <taxon>Acytosteliales</taxon>
        <taxon>Cavenderiaceae</taxon>
        <taxon>Cavenderia</taxon>
    </lineage>
</organism>
<reference evidence="2" key="1">
    <citation type="journal article" date="2011" name="Genome Res.">
        <title>Phylogeny-wide analysis of social amoeba genomes highlights ancient origins for complex intercellular communication.</title>
        <authorList>
            <person name="Heidel A.J."/>
            <person name="Lawal H.M."/>
            <person name="Felder M."/>
            <person name="Schilde C."/>
            <person name="Helps N.R."/>
            <person name="Tunggal B."/>
            <person name="Rivero F."/>
            <person name="John U."/>
            <person name="Schleicher M."/>
            <person name="Eichinger L."/>
            <person name="Platzer M."/>
            <person name="Noegel A.A."/>
            <person name="Schaap P."/>
            <person name="Gloeckner G."/>
        </authorList>
    </citation>
    <scope>NUCLEOTIDE SEQUENCE [LARGE SCALE GENOMIC DNA]</scope>
    <source>
        <strain evidence="2">SH3</strain>
    </source>
</reference>
<dbReference type="RefSeq" id="XP_004360699.1">
    <property type="nucleotide sequence ID" value="XM_004360642.1"/>
</dbReference>
<name>F4PMQ1_CACFS</name>
<evidence type="ECO:0000313" key="1">
    <source>
        <dbReference type="EMBL" id="EGG22848.1"/>
    </source>
</evidence>
<keyword evidence="2" id="KW-1185">Reference proteome</keyword>
<gene>
    <name evidence="1" type="ORF">DFA_04978</name>
</gene>
<sequence length="708" mass="83449">MTLCECIKVHRSDLFIKHFDSVYQSMLSSSHEKEFSLNSQQFQQILKAIFQYDGHIELEYMMKRFERIEKTVLLNHRFLGATFMNYISIGVCRLLIQQNYHLDENDDNDHYAFVGILTKQVVMNGDLELFDRICHDYLDHTNNKNNINFERTMDDDWHSWGSCKDLFNNNQSKYDILFYMVKKLIGYSLVDLRSELFIIAMECDKNNQEIIKWIRYSYDSKDDFIKLCQQHKRVISSIEMYATTHTLELIEFKLQSPPVMSTVAAKFGNLDFLSHMYDMKEYKYLFDRAQLAASLSDGHLECANFLMKIKAKEVKESEHSYTHIFWTIHPSIMSLDLVKRLVDSQCQMMDFTGLIESAIKSNQPETLEFILSLLKEVSSQELKELGTRFVLVSLKVDNQTITEMLLDKFFSSEDQQPQTFKIQFNDNKICYAPLLSLFNKGHSIEIKQPKQTALILCFLFLPKVVQLLIDRLSLERVPPWVILASVNHPDFNDQSDYKLLKHTISIIHPHTQEDLIMYQQIMNLTCRIGLIKVVECLGDWVWQFGVSLFRTALEYKHIQLAYYIGQSIATHCDDMTLMDLLPSLHFIHGEQDFEMFWNLLKPITSNASHVSIATYNYKAYKNSQRHRITNTIDRIIKHYTRYYNGPEKDEFEMIPIKIYSNLRLPLDPFNINHLYTNYRDCPVIDFSDFNIDQYYIQNIELGIIPFNN</sequence>
<dbReference type="GeneID" id="14874991"/>
<dbReference type="EMBL" id="GL883008">
    <property type="protein sequence ID" value="EGG22848.1"/>
    <property type="molecule type" value="Genomic_DNA"/>
</dbReference>
<dbReference type="Proteomes" id="UP000007797">
    <property type="component" value="Unassembled WGS sequence"/>
</dbReference>
<proteinExistence type="predicted"/>
<protein>
    <submittedName>
        <fullName evidence="1">Uncharacterized protein</fullName>
    </submittedName>
</protein>
<dbReference type="KEGG" id="dfa:DFA_04978"/>
<dbReference type="AlphaFoldDB" id="F4PMQ1"/>
<evidence type="ECO:0000313" key="2">
    <source>
        <dbReference type="Proteomes" id="UP000007797"/>
    </source>
</evidence>